<feature type="domain" description="ABC transmembrane type-1" evidence="8">
    <location>
        <begin position="164"/>
        <end position="345"/>
    </location>
</feature>
<evidence type="ECO:0000256" key="5">
    <source>
        <dbReference type="ARBA" id="ARBA00022989"/>
    </source>
</evidence>
<dbReference type="PROSITE" id="PS50928">
    <property type="entry name" value="ABC_TM1"/>
    <property type="match status" value="1"/>
</dbReference>
<sequence>MKGRNLLNGNDESFVYEETDLIFQGSTKTAYYKAENKGNKSIDDVNWKPISDFWPITPILSFILALLENLFVPTVQTVNLFPYRLFLIAFIIIFATWYLISFFNDKIKIRLNQQSQLYFAIGLVLLIWDIASTKTDFLPLPFFPSLAQILDSMIQDRATLIISTAYSMRLLVIGFSIGTAIGLSTGVLIGWYKQWYYWLFPVLKVIGVVPAVAWIPIAMIIFPSSFIAEIFLIVLCVWFPVTFMTSSGIVNIPKTYFEAARTLGADEKFLIFKVAIPAAMPSIFTGIYTATGSSFATLVVSEMIGAKAGLGWYINWAKGWSNYAKVYASIIIMAIVFSIAMKIIFKIRDKILIWQKGLLK</sequence>
<dbReference type="InterPro" id="IPR035906">
    <property type="entry name" value="MetI-like_sf"/>
</dbReference>
<feature type="transmembrane region" description="Helical" evidence="7">
    <location>
        <begin position="195"/>
        <end position="218"/>
    </location>
</feature>
<evidence type="ECO:0000256" key="7">
    <source>
        <dbReference type="RuleBase" id="RU363032"/>
    </source>
</evidence>
<feature type="transmembrane region" description="Helical" evidence="7">
    <location>
        <begin position="53"/>
        <end position="71"/>
    </location>
</feature>
<dbReference type="PANTHER" id="PTHR30151">
    <property type="entry name" value="ALKANE SULFONATE ABC TRANSPORTER-RELATED, MEMBRANE SUBUNIT"/>
    <property type="match status" value="1"/>
</dbReference>
<keyword evidence="6 7" id="KW-0472">Membrane</keyword>
<protein>
    <submittedName>
        <fullName evidence="9">ABC-type nitrate/sulfonate/bicarbonate transport system, permease component</fullName>
    </submittedName>
</protein>
<keyword evidence="5 7" id="KW-1133">Transmembrane helix</keyword>
<reference evidence="9 10" key="1">
    <citation type="submission" date="2012-03" db="EMBL/GenBank/DDBJ databases">
        <title>Complete sequence of chromosome of Thermoanaerobacterium thermosaccharolyticum M0795.</title>
        <authorList>
            <consortium name="US DOE Joint Genome Institute"/>
            <person name="Lucas S."/>
            <person name="Han J."/>
            <person name="Lapidus A."/>
            <person name="Cheng J.-F."/>
            <person name="Goodwin L."/>
            <person name="Pitluck S."/>
            <person name="Peters L."/>
            <person name="Teshima H."/>
            <person name="Detter J.C."/>
            <person name="Han C."/>
            <person name="Tapia R."/>
            <person name="Land M."/>
            <person name="Hauser L."/>
            <person name="Kyrpides N."/>
            <person name="Ivanova N."/>
            <person name="Pagani I."/>
            <person name="Feinberg L."/>
            <person name="Folden J."/>
            <person name="Hogsett D."/>
            <person name="Shaw J."/>
            <person name="Woyke T."/>
        </authorList>
    </citation>
    <scope>NUCLEOTIDE SEQUENCE [LARGE SCALE GENOMIC DNA]</scope>
    <source>
        <strain evidence="9 10">M0795</strain>
    </source>
</reference>
<evidence type="ECO:0000256" key="2">
    <source>
        <dbReference type="ARBA" id="ARBA00022448"/>
    </source>
</evidence>
<comment type="subcellular location">
    <subcellularLocation>
        <location evidence="1 7">Cell membrane</location>
        <topology evidence="1 7">Multi-pass membrane protein</topology>
    </subcellularLocation>
</comment>
<dbReference type="Pfam" id="PF00528">
    <property type="entry name" value="BPD_transp_1"/>
    <property type="match status" value="1"/>
</dbReference>
<gene>
    <name evidence="9" type="ORF">Thethe_01569</name>
</gene>
<dbReference type="Gene3D" id="1.10.3720.10">
    <property type="entry name" value="MetI-like"/>
    <property type="match status" value="1"/>
</dbReference>
<dbReference type="SUPFAM" id="SSF161098">
    <property type="entry name" value="MetI-like"/>
    <property type="match status" value="1"/>
</dbReference>
<dbReference type="Proteomes" id="UP000010845">
    <property type="component" value="Chromosome"/>
</dbReference>
<evidence type="ECO:0000256" key="4">
    <source>
        <dbReference type="ARBA" id="ARBA00022692"/>
    </source>
</evidence>
<evidence type="ECO:0000256" key="1">
    <source>
        <dbReference type="ARBA" id="ARBA00004651"/>
    </source>
</evidence>
<dbReference type="AlphaFoldDB" id="L0ILT4"/>
<dbReference type="InterPro" id="IPR000515">
    <property type="entry name" value="MetI-like"/>
</dbReference>
<organism evidence="9 10">
    <name type="scientific">Thermoanaerobacterium thermosaccharolyticum M0795</name>
    <dbReference type="NCBI Taxonomy" id="698948"/>
    <lineage>
        <taxon>Bacteria</taxon>
        <taxon>Bacillati</taxon>
        <taxon>Bacillota</taxon>
        <taxon>Clostridia</taxon>
        <taxon>Thermoanaerobacterales</taxon>
        <taxon>Thermoanaerobacteraceae</taxon>
        <taxon>Thermoanaerobacterium</taxon>
    </lineage>
</organism>
<evidence type="ECO:0000256" key="6">
    <source>
        <dbReference type="ARBA" id="ARBA00023136"/>
    </source>
</evidence>
<dbReference type="EMBL" id="CP003066">
    <property type="protein sequence ID" value="AGB19206.1"/>
    <property type="molecule type" value="Genomic_DNA"/>
</dbReference>
<dbReference type="GO" id="GO:0055085">
    <property type="term" value="P:transmembrane transport"/>
    <property type="evidence" value="ECO:0007669"/>
    <property type="project" value="InterPro"/>
</dbReference>
<feature type="transmembrane region" description="Helical" evidence="7">
    <location>
        <begin position="326"/>
        <end position="345"/>
    </location>
</feature>
<dbReference type="KEGG" id="tto:Thethe_01569"/>
<feature type="transmembrane region" description="Helical" evidence="7">
    <location>
        <begin position="270"/>
        <end position="288"/>
    </location>
</feature>
<dbReference type="RefSeq" id="WP_015311755.1">
    <property type="nucleotide sequence ID" value="NC_019970.1"/>
</dbReference>
<evidence type="ECO:0000313" key="10">
    <source>
        <dbReference type="Proteomes" id="UP000010845"/>
    </source>
</evidence>
<evidence type="ECO:0000259" key="8">
    <source>
        <dbReference type="PROSITE" id="PS50928"/>
    </source>
</evidence>
<comment type="similarity">
    <text evidence="7">Belongs to the binding-protein-dependent transport system permease family.</text>
</comment>
<keyword evidence="3" id="KW-1003">Cell membrane</keyword>
<feature type="transmembrane region" description="Helical" evidence="7">
    <location>
        <begin position="115"/>
        <end position="131"/>
    </location>
</feature>
<evidence type="ECO:0000313" key="9">
    <source>
        <dbReference type="EMBL" id="AGB19206.1"/>
    </source>
</evidence>
<dbReference type="HOGENOM" id="CLU_046113_0_1_9"/>
<dbReference type="GO" id="GO:0005886">
    <property type="term" value="C:plasma membrane"/>
    <property type="evidence" value="ECO:0007669"/>
    <property type="project" value="UniProtKB-SubCell"/>
</dbReference>
<keyword evidence="2 7" id="KW-0813">Transport</keyword>
<dbReference type="CDD" id="cd06261">
    <property type="entry name" value="TM_PBP2"/>
    <property type="match status" value="1"/>
</dbReference>
<keyword evidence="4 7" id="KW-0812">Transmembrane</keyword>
<feature type="transmembrane region" description="Helical" evidence="7">
    <location>
        <begin position="83"/>
        <end position="103"/>
    </location>
</feature>
<dbReference type="PATRIC" id="fig|698948.3.peg.1559"/>
<dbReference type="PANTHER" id="PTHR30151:SF0">
    <property type="entry name" value="ABC TRANSPORTER PERMEASE PROTEIN MJ0413-RELATED"/>
    <property type="match status" value="1"/>
</dbReference>
<evidence type="ECO:0000256" key="3">
    <source>
        <dbReference type="ARBA" id="ARBA00022475"/>
    </source>
</evidence>
<proteinExistence type="inferred from homology"/>
<feature type="transmembrane region" description="Helical" evidence="7">
    <location>
        <begin position="230"/>
        <end position="250"/>
    </location>
</feature>
<name>L0ILT4_THETR</name>
<feature type="transmembrane region" description="Helical" evidence="7">
    <location>
        <begin position="166"/>
        <end position="189"/>
    </location>
</feature>
<accession>L0ILT4</accession>